<proteinExistence type="predicted"/>
<keyword evidence="2" id="KW-0812">Transmembrane</keyword>
<protein>
    <submittedName>
        <fullName evidence="3">Uncharacterized protein</fullName>
    </submittedName>
</protein>
<dbReference type="Proteomes" id="UP000596387">
    <property type="component" value="Chromosome"/>
</dbReference>
<evidence type="ECO:0000256" key="1">
    <source>
        <dbReference type="SAM" id="MobiDB-lite"/>
    </source>
</evidence>
<feature type="compositionally biased region" description="Basic and acidic residues" evidence="1">
    <location>
        <begin position="15"/>
        <end position="31"/>
    </location>
</feature>
<accession>A0ABX7F753</accession>
<evidence type="ECO:0000313" key="3">
    <source>
        <dbReference type="EMBL" id="QRF66348.1"/>
    </source>
</evidence>
<keyword evidence="4" id="KW-1185">Reference proteome</keyword>
<feature type="region of interest" description="Disordered" evidence="1">
    <location>
        <begin position="1"/>
        <end position="31"/>
    </location>
</feature>
<dbReference type="RefSeq" id="WP_023848232.1">
    <property type="nucleotide sequence ID" value="NZ_CP047166.1"/>
</dbReference>
<evidence type="ECO:0000313" key="4">
    <source>
        <dbReference type="Proteomes" id="UP000596387"/>
    </source>
</evidence>
<reference evidence="3 4" key="1">
    <citation type="submission" date="2019-12" db="EMBL/GenBank/DDBJ databases">
        <title>Complete Genome Sequence of a Quorum-Sensing Bacterium,Rhodobacteraceae bacterium C31, Isolated from a marine microalgae symbiotic bacteria.</title>
        <authorList>
            <person name="Zhang Y."/>
        </authorList>
    </citation>
    <scope>NUCLEOTIDE SEQUENCE [LARGE SCALE GENOMIC DNA]</scope>
    <source>
        <strain evidence="3 4">C31</strain>
    </source>
</reference>
<sequence length="198" mass="21132">MPEYDESAVRTAQENWRKTDRDTWGKRDTASHAKRHAAVLDLIAAHIPKPAGDPMPKANVYYVERWILDQWRPMTLHGEGPPPTVSKGGKLYLQKVQSIGAQIRALPVPVAPEDQGLPLDALRALYGGADVGMAPAAQPEAPGPVARVAPDHAPARPHRPQAGSILEQPALPGFTGLELTLIAVAGGAILALILRALA</sequence>
<gene>
    <name evidence="3" type="ORF">GQA70_08525</name>
</gene>
<name>A0ABX7F753_9RHOB</name>
<organism evidence="3 4">
    <name type="scientific">Ponticoccus alexandrii</name>
    <dbReference type="NCBI Taxonomy" id="1943633"/>
    <lineage>
        <taxon>Bacteria</taxon>
        <taxon>Pseudomonadati</taxon>
        <taxon>Pseudomonadota</taxon>
        <taxon>Alphaproteobacteria</taxon>
        <taxon>Rhodobacterales</taxon>
        <taxon>Roseobacteraceae</taxon>
        <taxon>Ponticoccus</taxon>
    </lineage>
</organism>
<keyword evidence="2" id="KW-0472">Membrane</keyword>
<feature type="region of interest" description="Disordered" evidence="1">
    <location>
        <begin position="136"/>
        <end position="163"/>
    </location>
</feature>
<dbReference type="EMBL" id="CP047166">
    <property type="protein sequence ID" value="QRF66348.1"/>
    <property type="molecule type" value="Genomic_DNA"/>
</dbReference>
<feature type="transmembrane region" description="Helical" evidence="2">
    <location>
        <begin position="179"/>
        <end position="197"/>
    </location>
</feature>
<evidence type="ECO:0000256" key="2">
    <source>
        <dbReference type="SAM" id="Phobius"/>
    </source>
</evidence>
<keyword evidence="2" id="KW-1133">Transmembrane helix</keyword>